<dbReference type="AlphaFoldDB" id="U1FCI6"/>
<feature type="region of interest" description="Disordered" evidence="2">
    <location>
        <begin position="276"/>
        <end position="308"/>
    </location>
</feature>
<feature type="domain" description="NAD-dependent epimerase/dehydratase" evidence="3">
    <location>
        <begin position="15"/>
        <end position="221"/>
    </location>
</feature>
<dbReference type="Pfam" id="PF01370">
    <property type="entry name" value="Epimerase"/>
    <property type="match status" value="1"/>
</dbReference>
<proteinExistence type="inferred from homology"/>
<evidence type="ECO:0000313" key="5">
    <source>
        <dbReference type="Proteomes" id="UP000016307"/>
    </source>
</evidence>
<organism evidence="4 5">
    <name type="scientific">Cutibacterium granulosum DSM 20700</name>
    <dbReference type="NCBI Taxonomy" id="1160719"/>
    <lineage>
        <taxon>Bacteria</taxon>
        <taxon>Bacillati</taxon>
        <taxon>Actinomycetota</taxon>
        <taxon>Actinomycetes</taxon>
        <taxon>Propionibacteriales</taxon>
        <taxon>Propionibacteriaceae</taxon>
        <taxon>Cutibacterium</taxon>
    </lineage>
</organism>
<name>U1FCI6_9ACTN</name>
<evidence type="ECO:0000256" key="2">
    <source>
        <dbReference type="SAM" id="MobiDB-lite"/>
    </source>
</evidence>
<dbReference type="InterPro" id="IPR036291">
    <property type="entry name" value="NAD(P)-bd_dom_sf"/>
</dbReference>
<sequence length="308" mass="32952">MLAFATYAGNMRVAIGGSTGLIGTALATRLREEGHDVVTLTRHEPSQPSDRRWDPSSLSIDPPYLDDVDAVVNLAGAPIAGSRWTDDYKDTLVSSRVNSTRLVVQALESSSRCRIFLSGSAVGFYGAHCGDRWLYEDDRSGSGFLAQVCRSWEEAAASAPQRVRVATLRTGLVISPSGGFLGKERPLFQFGLGGKVGDGRQYLSWISLDDHISAMVKILTDDTITGPVNLTGPAPVTNAQFTKALAKALHRPAVVPFPTPIAKAVLGPELVDETICAGQRSNPPSSSTTDSSSVTPRSPSRSPRHLHR</sequence>
<accession>U1FCI6</accession>
<evidence type="ECO:0000259" key="3">
    <source>
        <dbReference type="Pfam" id="PF01370"/>
    </source>
</evidence>
<dbReference type="PANTHER" id="PTHR11092:SF0">
    <property type="entry name" value="EPIMERASE FAMILY PROTEIN SDR39U1"/>
    <property type="match status" value="1"/>
</dbReference>
<feature type="compositionally biased region" description="Low complexity" evidence="2">
    <location>
        <begin position="280"/>
        <end position="301"/>
    </location>
</feature>
<dbReference type="InterPro" id="IPR001509">
    <property type="entry name" value="Epimerase_deHydtase"/>
</dbReference>
<comment type="similarity">
    <text evidence="1">Belongs to the NAD(P)-dependent epimerase/dehydratase family. SDR39U1 subfamily.</text>
</comment>
<dbReference type="EMBL" id="AOSS01000184">
    <property type="protein sequence ID" value="ERF56831.1"/>
    <property type="molecule type" value="Genomic_DNA"/>
</dbReference>
<dbReference type="NCBIfam" id="TIGR01777">
    <property type="entry name" value="yfcH"/>
    <property type="match status" value="1"/>
</dbReference>
<dbReference type="Gene3D" id="3.40.50.720">
    <property type="entry name" value="NAD(P)-binding Rossmann-like Domain"/>
    <property type="match status" value="1"/>
</dbReference>
<evidence type="ECO:0000256" key="1">
    <source>
        <dbReference type="ARBA" id="ARBA00009353"/>
    </source>
</evidence>
<dbReference type="Proteomes" id="UP000016307">
    <property type="component" value="Unassembled WGS sequence"/>
</dbReference>
<evidence type="ECO:0000313" key="4">
    <source>
        <dbReference type="EMBL" id="ERF56831.1"/>
    </source>
</evidence>
<dbReference type="PANTHER" id="PTHR11092">
    <property type="entry name" value="SUGAR NUCLEOTIDE EPIMERASE RELATED"/>
    <property type="match status" value="1"/>
</dbReference>
<reference evidence="4 5" key="1">
    <citation type="journal article" date="2013" name="BMC Genomics">
        <title>Comparative genomics reveals distinct host-interacting traits of three major human-associated propionibacteria.</title>
        <authorList>
            <person name="Mak T.N."/>
            <person name="Schmid M."/>
            <person name="Brzuszkiewicz E."/>
            <person name="Zeng G."/>
            <person name="Meyer R."/>
            <person name="Sfanos K.S."/>
            <person name="Brinkmann V."/>
            <person name="Meyer T.F."/>
            <person name="Bruggemann H."/>
        </authorList>
    </citation>
    <scope>NUCLEOTIDE SEQUENCE [LARGE SCALE GENOMIC DNA]</scope>
    <source>
        <strain evidence="4 5">DSM 20700</strain>
    </source>
</reference>
<dbReference type="SUPFAM" id="SSF51735">
    <property type="entry name" value="NAD(P)-binding Rossmann-fold domains"/>
    <property type="match status" value="1"/>
</dbReference>
<dbReference type="InterPro" id="IPR010099">
    <property type="entry name" value="SDR39U1"/>
</dbReference>
<comment type="caution">
    <text evidence="4">The sequence shown here is derived from an EMBL/GenBank/DDBJ whole genome shotgun (WGS) entry which is preliminary data.</text>
</comment>
<keyword evidence="5" id="KW-1185">Reference proteome</keyword>
<dbReference type="PATRIC" id="fig|1160719.4.peg.1015"/>
<gene>
    <name evidence="4" type="ORF">H641_05300</name>
</gene>
<protein>
    <submittedName>
        <fullName evidence="4">NAD dependent epimerase/dehydratase family protein</fullName>
    </submittedName>
</protein>